<dbReference type="CDD" id="cd19958">
    <property type="entry name" value="pyocin_knob"/>
    <property type="match status" value="1"/>
</dbReference>
<dbReference type="AlphaFoldDB" id="A0AAW6CWN3"/>
<organism evidence="1 2">
    <name type="scientific">[Eubacterium] siraeum</name>
    <dbReference type="NCBI Taxonomy" id="39492"/>
    <lineage>
        <taxon>Bacteria</taxon>
        <taxon>Bacillati</taxon>
        <taxon>Bacillota</taxon>
        <taxon>Clostridia</taxon>
        <taxon>Eubacteriales</taxon>
        <taxon>Oscillospiraceae</taxon>
        <taxon>Oscillospiraceae incertae sedis</taxon>
    </lineage>
</organism>
<dbReference type="Proteomes" id="UP001210809">
    <property type="component" value="Unassembled WGS sequence"/>
</dbReference>
<dbReference type="EMBL" id="JAQLXW010000001">
    <property type="protein sequence ID" value="MDB8002654.1"/>
    <property type="molecule type" value="Genomic_DNA"/>
</dbReference>
<proteinExistence type="predicted"/>
<evidence type="ECO:0000313" key="2">
    <source>
        <dbReference type="Proteomes" id="UP001210809"/>
    </source>
</evidence>
<name>A0AAW6CWN3_9FIRM</name>
<comment type="caution">
    <text evidence="1">The sequence shown here is derived from an EMBL/GenBank/DDBJ whole genome shotgun (WGS) entry which is preliminary data.</text>
</comment>
<gene>
    <name evidence="1" type="ORF">PNE09_01085</name>
</gene>
<evidence type="ECO:0000313" key="1">
    <source>
        <dbReference type="EMBL" id="MDB8002654.1"/>
    </source>
</evidence>
<accession>A0AAW6CWN3</accession>
<protein>
    <submittedName>
        <fullName evidence="1">Pyocin knob domain-containing protein</fullName>
    </submittedName>
</protein>
<reference evidence="1" key="1">
    <citation type="submission" date="2023-01" db="EMBL/GenBank/DDBJ databases">
        <title>Human gut microbiome strain richness.</title>
        <authorList>
            <person name="Chen-Liaw A."/>
        </authorList>
    </citation>
    <scope>NUCLEOTIDE SEQUENCE</scope>
    <source>
        <strain evidence="1">1001283st1_G1_1001283B150217_161031</strain>
    </source>
</reference>
<sequence>MISVSSNYKTNATKPVRNINAKISIGSVDYGIEDIVSLDISRSTSDGGISVGGTSAARLTATIRADLLPTMDAYKVTVFIGFTELTQIGIFYITDLSQEKGYVNIEAYDRFYFLDKPCSFNGSADDTVDTLSFPATHQDLLSYIGKINDFTISAKSNDFAKIKTKPVFNSEATNPTNKYYTYREIIGFIAACNGCNAQFDANDKLIFTRPSNSVETIEEGDCESLSVAQDSGFTVKGIRFTIGTDTAFYIDANGTAYDENLPGVLEAVNPFATVEIMEYVWNKLGGYHYYAADISRRGRGWLLPDDVVTVNSNGTTKKVTVTAISYSLSKDSGFSEQITSTAESTKQSSNRYSAAADHTSNAGAGKYNSTTIINDPVIISERTKEYLKYDYSIIGYSVDDKITYGLDGGDTDIIVQGFKATYNNDGLGAICGDFTVFNGIYGSDKIYAQSFVKFSFYLDITRVIQYSEYTEYWINLMSEYTTVDGDTVKKIETSVQARHGNFSKALKWSEIYPPSTEFPCGRARVILGINFHNNLSVYPEEYMWRPSQAVDVSFSSVDEYNSAVQLTRSPLEKKDVTQTVSKVIEANGTADFPELGDTDVLYIDSSDNSAYKWSSKISAYYCVGRDYFSIKQIQSVAEPNSSEAEILEAQLLQDMRSPAEWTLHSSFVPPKGYMCITDFESGQHGIKIGDGNTPWSELLYVNLYDIDLSEYLKTGDISDWAKADSKPTYTAEEIGAVTPYELDSKDYLKATEITGQTVNLDDIKLNESSDKSKSKRYFCASVSAQNIENRPISANEPFELSVDNIRNINTGAFNTMQRYTSVARKRTYTRWCNDGAWSAWKCDTDVVVYGSVTEDNPKTFAYTTYGEGFSVVEIEAYYDNALNPVRNRKVFALSPTASIERVMLTISNGSSESVTLDNGSVTMSMTGTTALSFMIRYTNSR</sequence>